<feature type="domain" description="Telomere length regulation protein conserved" evidence="3">
    <location>
        <begin position="73"/>
        <end position="193"/>
    </location>
</feature>
<dbReference type="Pfam" id="PF10193">
    <property type="entry name" value="Telomere_reg-2"/>
    <property type="match status" value="1"/>
</dbReference>
<dbReference type="GO" id="GO:0005829">
    <property type="term" value="C:cytosol"/>
    <property type="evidence" value="ECO:0007669"/>
    <property type="project" value="TreeGrafter"/>
</dbReference>
<dbReference type="EMBL" id="MLYV02000502">
    <property type="protein sequence ID" value="PSR88878.1"/>
    <property type="molecule type" value="Genomic_DNA"/>
</dbReference>
<evidence type="ECO:0000256" key="1">
    <source>
        <dbReference type="ARBA" id="ARBA00006133"/>
    </source>
</evidence>
<keyword evidence="5" id="KW-1185">Reference proteome</keyword>
<dbReference type="OrthoDB" id="10254187at2759"/>
<dbReference type="AlphaFoldDB" id="A0A2R6PC60"/>
<protein>
    <recommendedName>
        <fullName evidence="3">Telomere length regulation protein conserved domain-containing protein</fullName>
    </recommendedName>
</protein>
<proteinExistence type="inferred from homology"/>
<name>A0A2R6PC60_9APHY</name>
<dbReference type="GO" id="GO:0051879">
    <property type="term" value="F:Hsp90 protein binding"/>
    <property type="evidence" value="ECO:0007669"/>
    <property type="project" value="TreeGrafter"/>
</dbReference>
<reference evidence="4 5" key="1">
    <citation type="submission" date="2018-02" db="EMBL/GenBank/DDBJ databases">
        <title>Genome sequence of the basidiomycete white-rot fungus Phlebia centrifuga.</title>
        <authorList>
            <person name="Granchi Z."/>
            <person name="Peng M."/>
            <person name="de Vries R.P."/>
            <person name="Hilden K."/>
            <person name="Makela M.R."/>
            <person name="Grigoriev I."/>
            <person name="Riley R."/>
        </authorList>
    </citation>
    <scope>NUCLEOTIDE SEQUENCE [LARGE SCALE GENOMIC DNA]</scope>
    <source>
        <strain evidence="4 5">FBCC195</strain>
    </source>
</reference>
<organism evidence="4 5">
    <name type="scientific">Hermanssonia centrifuga</name>
    <dbReference type="NCBI Taxonomy" id="98765"/>
    <lineage>
        <taxon>Eukaryota</taxon>
        <taxon>Fungi</taxon>
        <taxon>Dikarya</taxon>
        <taxon>Basidiomycota</taxon>
        <taxon>Agaricomycotina</taxon>
        <taxon>Agaricomycetes</taxon>
        <taxon>Polyporales</taxon>
        <taxon>Meruliaceae</taxon>
        <taxon>Hermanssonia</taxon>
    </lineage>
</organism>
<dbReference type="InterPro" id="IPR051970">
    <property type="entry name" value="TEL2_Regulation"/>
</dbReference>
<dbReference type="InterPro" id="IPR019337">
    <property type="entry name" value="Telomere_length_regulation_dom"/>
</dbReference>
<evidence type="ECO:0000313" key="4">
    <source>
        <dbReference type="EMBL" id="PSR88878.1"/>
    </source>
</evidence>
<dbReference type="InterPro" id="IPR038528">
    <property type="entry name" value="TEL2_C_sf"/>
</dbReference>
<dbReference type="Gene3D" id="1.25.40.720">
    <property type="entry name" value="Telomere length regulation protein 2, C-terminal domain"/>
    <property type="match status" value="1"/>
</dbReference>
<comment type="caution">
    <text evidence="4">The sequence shown here is derived from an EMBL/GenBank/DDBJ whole genome shotgun (WGS) entry which is preliminary data.</text>
</comment>
<evidence type="ECO:0000313" key="5">
    <source>
        <dbReference type="Proteomes" id="UP000186601"/>
    </source>
</evidence>
<dbReference type="PANTHER" id="PTHR15830:SF10">
    <property type="entry name" value="TELOMERE LENGTH REGULATION PROTEIN TEL2 HOMOLOG"/>
    <property type="match status" value="1"/>
</dbReference>
<dbReference type="GO" id="GO:0051083">
    <property type="term" value="P:'de novo' cotranslational protein folding"/>
    <property type="evidence" value="ECO:0007669"/>
    <property type="project" value="TreeGrafter"/>
</dbReference>
<dbReference type="PANTHER" id="PTHR15830">
    <property type="entry name" value="TELOMERE LENGTH REGULATION PROTEIN TEL2 FAMILY MEMBER"/>
    <property type="match status" value="1"/>
</dbReference>
<feature type="region of interest" description="Disordered" evidence="2">
    <location>
        <begin position="400"/>
        <end position="423"/>
    </location>
</feature>
<dbReference type="STRING" id="98765.A0A2R6PC60"/>
<feature type="compositionally biased region" description="Acidic residues" evidence="2">
    <location>
        <begin position="406"/>
        <end position="415"/>
    </location>
</feature>
<sequence>MSPASTTATENRRTSSRKPTITTLPSGYDSDDSLTGYISSPSSSRSPSPTPSELAEIEKDPTLNVTKTKVVRPVYLAQLGEMVRPTSGVKAEEGPEEVTKIEVALGVAEELIRKKRAYGTELEENAVNLVYGFVTLQDNFDIEGFSVKRQAALNALVACCPRKVAPAIIGEFFKNQYSTDQRFVMLSALALGARELASFPMPPSTVQAQRIAFPSKRLPPALHNKYLAAGDQSRTANPVQNLLESISREAIDRSKEAAADKVPELVRERQLRIKRPTKISEVTSSSTGSLDRTLESMQLRPQPVVAFTEVAAEYFICPLVNRFWLFLRDEQSREARTAYQPAMHRYRGAGTGLILNALVLSQFLATLAVLVHTARNAKEWLAIIAPEALELAVTLGTQPVSQGEGLNEDEDEDEQNPERRAQKEAAVLTSSLELALIVVDGCLDLDGGRSICLEHTALLLGAGEWGTEVLTRIEKGAKVLGGGGIHEMKLSRAAAGLVLKIDELTSRWRRSMVDIGL</sequence>
<dbReference type="GO" id="GO:0042162">
    <property type="term" value="F:telomeric DNA binding"/>
    <property type="evidence" value="ECO:0007669"/>
    <property type="project" value="TreeGrafter"/>
</dbReference>
<accession>A0A2R6PC60</accession>
<evidence type="ECO:0000256" key="2">
    <source>
        <dbReference type="SAM" id="MobiDB-lite"/>
    </source>
</evidence>
<gene>
    <name evidence="4" type="ORF">PHLCEN_2v5027</name>
</gene>
<comment type="similarity">
    <text evidence="1">Belongs to the TEL2 family.</text>
</comment>
<dbReference type="Proteomes" id="UP000186601">
    <property type="component" value="Unassembled WGS sequence"/>
</dbReference>
<feature type="region of interest" description="Disordered" evidence="2">
    <location>
        <begin position="1"/>
        <end position="61"/>
    </location>
</feature>
<evidence type="ECO:0000259" key="3">
    <source>
        <dbReference type="Pfam" id="PF10193"/>
    </source>
</evidence>